<dbReference type="SUPFAM" id="SSF48403">
    <property type="entry name" value="Ankyrin repeat"/>
    <property type="match status" value="1"/>
</dbReference>
<feature type="repeat" description="ANK" evidence="1">
    <location>
        <begin position="33"/>
        <end position="65"/>
    </location>
</feature>
<dbReference type="AlphaFoldDB" id="A0A1E1KBY7"/>
<sequence length="141" mass="15377">MTLLSSVNIEGLPGSANRISMHSQDPESYFARATATALQIAATDNDYGITRLLLENGASVFDLDGRERTPLGRLLDGYNFCTEVPDHIGKPAQSFLEIATICRMASLYGFLKAELSWFGKRTQHTYPSATPFTSGEGNPKS</sequence>
<evidence type="ECO:0000256" key="1">
    <source>
        <dbReference type="PROSITE-ProRule" id="PRU00023"/>
    </source>
</evidence>
<dbReference type="PROSITE" id="PS50088">
    <property type="entry name" value="ANK_REPEAT"/>
    <property type="match status" value="1"/>
</dbReference>
<protein>
    <submittedName>
        <fullName evidence="2">Uncharacterized protein</fullName>
    </submittedName>
</protein>
<evidence type="ECO:0000313" key="3">
    <source>
        <dbReference type="Proteomes" id="UP000178912"/>
    </source>
</evidence>
<organism evidence="2 3">
    <name type="scientific">Rhynchosporium agropyri</name>
    <dbReference type="NCBI Taxonomy" id="914238"/>
    <lineage>
        <taxon>Eukaryota</taxon>
        <taxon>Fungi</taxon>
        <taxon>Dikarya</taxon>
        <taxon>Ascomycota</taxon>
        <taxon>Pezizomycotina</taxon>
        <taxon>Leotiomycetes</taxon>
        <taxon>Helotiales</taxon>
        <taxon>Ploettnerulaceae</taxon>
        <taxon>Rhynchosporium</taxon>
    </lineage>
</organism>
<name>A0A1E1KBY7_9HELO</name>
<dbReference type="EMBL" id="FJUX01000022">
    <property type="protein sequence ID" value="CZS95558.1"/>
    <property type="molecule type" value="Genomic_DNA"/>
</dbReference>
<gene>
    <name evidence="2" type="ORF">RAG0_05154</name>
</gene>
<dbReference type="Gene3D" id="1.25.40.20">
    <property type="entry name" value="Ankyrin repeat-containing domain"/>
    <property type="match status" value="1"/>
</dbReference>
<dbReference type="InterPro" id="IPR036770">
    <property type="entry name" value="Ankyrin_rpt-contain_sf"/>
</dbReference>
<keyword evidence="3" id="KW-1185">Reference proteome</keyword>
<dbReference type="InterPro" id="IPR002110">
    <property type="entry name" value="Ankyrin_rpt"/>
</dbReference>
<evidence type="ECO:0000313" key="2">
    <source>
        <dbReference type="EMBL" id="CZS95558.1"/>
    </source>
</evidence>
<dbReference type="Proteomes" id="UP000178912">
    <property type="component" value="Unassembled WGS sequence"/>
</dbReference>
<proteinExistence type="predicted"/>
<reference evidence="3" key="1">
    <citation type="submission" date="2016-03" db="EMBL/GenBank/DDBJ databases">
        <authorList>
            <person name="Guldener U."/>
        </authorList>
    </citation>
    <scope>NUCLEOTIDE SEQUENCE [LARGE SCALE GENOMIC DNA]</scope>
    <source>
        <strain evidence="3">04CH-RAC-A.6.1</strain>
    </source>
</reference>
<accession>A0A1E1KBY7</accession>
<keyword evidence="1" id="KW-0040">ANK repeat</keyword>